<accession>A0ABN0VWY8</accession>
<comment type="caution">
    <text evidence="2">The sequence shown here is derived from an EMBL/GenBank/DDBJ whole genome shotgun (WGS) entry which is preliminary data.</text>
</comment>
<feature type="compositionally biased region" description="Basic and acidic residues" evidence="1">
    <location>
        <begin position="39"/>
        <end position="53"/>
    </location>
</feature>
<gene>
    <name evidence="2" type="ORF">GCM10008967_07080</name>
</gene>
<name>A0ABN0VWY8_9BACI</name>
<proteinExistence type="predicted"/>
<reference evidence="2 3" key="1">
    <citation type="journal article" date="2019" name="Int. J. Syst. Evol. Microbiol.">
        <title>The Global Catalogue of Microorganisms (GCM) 10K type strain sequencing project: providing services to taxonomists for standard genome sequencing and annotation.</title>
        <authorList>
            <consortium name="The Broad Institute Genomics Platform"/>
            <consortium name="The Broad Institute Genome Sequencing Center for Infectious Disease"/>
            <person name="Wu L."/>
            <person name="Ma J."/>
        </authorList>
    </citation>
    <scope>NUCLEOTIDE SEQUENCE [LARGE SCALE GENOMIC DNA]</scope>
    <source>
        <strain evidence="2 3">JCM 9731</strain>
    </source>
</reference>
<dbReference type="EMBL" id="BAAADJ010000006">
    <property type="protein sequence ID" value="GAA0319137.1"/>
    <property type="molecule type" value="Genomic_DNA"/>
</dbReference>
<dbReference type="Proteomes" id="UP001500782">
    <property type="component" value="Unassembled WGS sequence"/>
</dbReference>
<organism evidence="2 3">
    <name type="scientific">Bacillus carboniphilus</name>
    <dbReference type="NCBI Taxonomy" id="86663"/>
    <lineage>
        <taxon>Bacteria</taxon>
        <taxon>Bacillati</taxon>
        <taxon>Bacillota</taxon>
        <taxon>Bacilli</taxon>
        <taxon>Bacillales</taxon>
        <taxon>Bacillaceae</taxon>
        <taxon>Bacillus</taxon>
    </lineage>
</organism>
<keyword evidence="3" id="KW-1185">Reference proteome</keyword>
<evidence type="ECO:0000313" key="2">
    <source>
        <dbReference type="EMBL" id="GAA0319137.1"/>
    </source>
</evidence>
<sequence>MNALNGKESGVFVVDGKLISIEVENNESSDQENPTPENLSREIEEYPELKESLSRYLDNPGIKRYTGSELKAKRNEKRK</sequence>
<protein>
    <submittedName>
        <fullName evidence="2">Uncharacterized protein</fullName>
    </submittedName>
</protein>
<evidence type="ECO:0000256" key="1">
    <source>
        <dbReference type="SAM" id="MobiDB-lite"/>
    </source>
</evidence>
<feature type="region of interest" description="Disordered" evidence="1">
    <location>
        <begin position="23"/>
        <end position="79"/>
    </location>
</feature>
<dbReference type="RefSeq" id="WP_343796430.1">
    <property type="nucleotide sequence ID" value="NZ_BAAADJ010000006.1"/>
</dbReference>
<evidence type="ECO:0000313" key="3">
    <source>
        <dbReference type="Proteomes" id="UP001500782"/>
    </source>
</evidence>